<gene>
    <name evidence="2" type="ORF">SDC9_130078</name>
</gene>
<dbReference type="InterPro" id="IPR004761">
    <property type="entry name" value="Spore_GerAB"/>
</dbReference>
<dbReference type="AlphaFoldDB" id="A0A645D1J3"/>
<evidence type="ECO:0008006" key="3">
    <source>
        <dbReference type="Google" id="ProtNLM"/>
    </source>
</evidence>
<evidence type="ECO:0000313" key="2">
    <source>
        <dbReference type="EMBL" id="MPM83015.1"/>
    </source>
</evidence>
<dbReference type="EMBL" id="VSSQ01031925">
    <property type="protein sequence ID" value="MPM83015.1"/>
    <property type="molecule type" value="Genomic_DNA"/>
</dbReference>
<keyword evidence="1" id="KW-1133">Transmembrane helix</keyword>
<feature type="transmembrane region" description="Helical" evidence="1">
    <location>
        <begin position="60"/>
        <end position="82"/>
    </location>
</feature>
<keyword evidence="1" id="KW-0472">Membrane</keyword>
<protein>
    <recommendedName>
        <fullName evidence="3">Spore germination protein A2</fullName>
    </recommendedName>
</protein>
<evidence type="ECO:0000256" key="1">
    <source>
        <dbReference type="SAM" id="Phobius"/>
    </source>
</evidence>
<dbReference type="GO" id="GO:0016020">
    <property type="term" value="C:membrane"/>
    <property type="evidence" value="ECO:0007669"/>
    <property type="project" value="InterPro"/>
</dbReference>
<name>A0A645D1J3_9ZZZZ</name>
<feature type="transmembrane region" description="Helical" evidence="1">
    <location>
        <begin position="130"/>
        <end position="150"/>
    </location>
</feature>
<accession>A0A645D1J3</accession>
<proteinExistence type="predicted"/>
<comment type="caution">
    <text evidence="2">The sequence shown here is derived from an EMBL/GenBank/DDBJ whole genome shotgun (WGS) entry which is preliminary data.</text>
</comment>
<dbReference type="GO" id="GO:0009847">
    <property type="term" value="P:spore germination"/>
    <property type="evidence" value="ECO:0007669"/>
    <property type="project" value="InterPro"/>
</dbReference>
<feature type="transmembrane region" description="Helical" evidence="1">
    <location>
        <begin position="14"/>
        <end position="40"/>
    </location>
</feature>
<sequence length="163" mass="17945">MPNLNDIKKTSKSLVLAVLVAGGIMYIFTVRNISVLGVSVTARNVFPSEKVFRLMPVLDIIPLLDINVIVFGILKVALVLYAQAKMLGDIFGLKEFKINVLPLAALDIVISSVMTHDFITQLYVAKNIVPLAYVPILIVMPLTTLIVSLMKKKKPSEPTIKLE</sequence>
<dbReference type="Pfam" id="PF03845">
    <property type="entry name" value="Spore_permease"/>
    <property type="match status" value="1"/>
</dbReference>
<reference evidence="2" key="1">
    <citation type="submission" date="2019-08" db="EMBL/GenBank/DDBJ databases">
        <authorList>
            <person name="Kucharzyk K."/>
            <person name="Murdoch R.W."/>
            <person name="Higgins S."/>
            <person name="Loffler F."/>
        </authorList>
    </citation>
    <scope>NUCLEOTIDE SEQUENCE</scope>
</reference>
<organism evidence="2">
    <name type="scientific">bioreactor metagenome</name>
    <dbReference type="NCBI Taxonomy" id="1076179"/>
    <lineage>
        <taxon>unclassified sequences</taxon>
        <taxon>metagenomes</taxon>
        <taxon>ecological metagenomes</taxon>
    </lineage>
</organism>
<keyword evidence="1" id="KW-0812">Transmembrane</keyword>